<dbReference type="SUPFAM" id="SSF52283">
    <property type="entry name" value="Formate/glycerate dehydrogenase catalytic domain-like"/>
    <property type="match status" value="1"/>
</dbReference>
<dbReference type="GO" id="GO:0051287">
    <property type="term" value="F:NAD binding"/>
    <property type="evidence" value="ECO:0007669"/>
    <property type="project" value="InterPro"/>
</dbReference>
<name>A0A1E4TA47_9ASCO</name>
<organism evidence="7 8">
    <name type="scientific">Tortispora caseinolytica NRRL Y-17796</name>
    <dbReference type="NCBI Taxonomy" id="767744"/>
    <lineage>
        <taxon>Eukaryota</taxon>
        <taxon>Fungi</taxon>
        <taxon>Dikarya</taxon>
        <taxon>Ascomycota</taxon>
        <taxon>Saccharomycotina</taxon>
        <taxon>Trigonopsidomycetes</taxon>
        <taxon>Trigonopsidales</taxon>
        <taxon>Trigonopsidaceae</taxon>
        <taxon>Tortispora</taxon>
    </lineage>
</organism>
<dbReference type="PROSITE" id="PS00670">
    <property type="entry name" value="D_2_HYDROXYACID_DH_2"/>
    <property type="match status" value="1"/>
</dbReference>
<evidence type="ECO:0000256" key="3">
    <source>
        <dbReference type="ARBA" id="ARBA00023027"/>
    </source>
</evidence>
<keyword evidence="3" id="KW-0520">NAD</keyword>
<proteinExistence type="inferred from homology"/>
<evidence type="ECO:0000256" key="1">
    <source>
        <dbReference type="ARBA" id="ARBA00005854"/>
    </source>
</evidence>
<dbReference type="InterPro" id="IPR036291">
    <property type="entry name" value="NAD(P)-bd_dom_sf"/>
</dbReference>
<reference evidence="8" key="1">
    <citation type="submission" date="2016-02" db="EMBL/GenBank/DDBJ databases">
        <title>Comparative genomics of biotechnologically important yeasts.</title>
        <authorList>
            <consortium name="DOE Joint Genome Institute"/>
            <person name="Riley R."/>
            <person name="Haridas S."/>
            <person name="Wolfe K.H."/>
            <person name="Lopes M.R."/>
            <person name="Hittinger C.T."/>
            <person name="Goker M."/>
            <person name="Salamov A."/>
            <person name="Wisecaver J."/>
            <person name="Long T.M."/>
            <person name="Aerts A.L."/>
            <person name="Barry K."/>
            <person name="Choi C."/>
            <person name="Clum A."/>
            <person name="Coughlan A.Y."/>
            <person name="Deshpande S."/>
            <person name="Douglass A.P."/>
            <person name="Hanson S.J."/>
            <person name="Klenk H.-P."/>
            <person name="Labutti K."/>
            <person name="Lapidus A."/>
            <person name="Lindquist E."/>
            <person name="Lipzen A."/>
            <person name="Meier-Kolthoff J.P."/>
            <person name="Ohm R.A."/>
            <person name="Otillar R.P."/>
            <person name="Pangilinan J."/>
            <person name="Peng Y."/>
            <person name="Rokas A."/>
            <person name="Rosa C.A."/>
            <person name="Scheuner C."/>
            <person name="Sibirny A.A."/>
            <person name="Slot J.C."/>
            <person name="Stielow J.B."/>
            <person name="Sun H."/>
            <person name="Kurtzman C.P."/>
            <person name="Blackwell M."/>
            <person name="Jeffries T.W."/>
            <person name="Grigoriev I.V."/>
        </authorList>
    </citation>
    <scope>NUCLEOTIDE SEQUENCE [LARGE SCALE GENOMIC DNA]</scope>
    <source>
        <strain evidence="8">NRRL Y-17796</strain>
    </source>
</reference>
<dbReference type="SUPFAM" id="SSF51735">
    <property type="entry name" value="NAD(P)-binding Rossmann-fold domains"/>
    <property type="match status" value="1"/>
</dbReference>
<dbReference type="EMBL" id="KV453843">
    <property type="protein sequence ID" value="ODV88528.1"/>
    <property type="molecule type" value="Genomic_DNA"/>
</dbReference>
<keyword evidence="2 4" id="KW-0560">Oxidoreductase</keyword>
<gene>
    <name evidence="7" type="ORF">CANCADRAFT_124248</name>
</gene>
<dbReference type="PROSITE" id="PS00671">
    <property type="entry name" value="D_2_HYDROXYACID_DH_3"/>
    <property type="match status" value="1"/>
</dbReference>
<sequence>MYLFTRQLSNNPRTRIAVFSTKRYDKHTLEPAFKKLGFNPFFLESALSEETVILAENYQVVCVFVNDDLNSTVISYLAGKGLKHILLRCAGYNNVDLAACKEFGIKVARVPAYSPHAVAEFAVGQILMLNRKLHLAYARARAGNFNLEGLTGFDLSGKTAGIIGTGKIGRCVIEILSKGFGMNVICYDLYPTEGYTYVDLPELLKKSDVISLHCPLSPETKYIINANTIEQMKTGVMLINSSRGGLIDTKALISGLKSRKIGSVALDVYEDESDLFFKDSSSNIIQDDVFSRLLTFPNVSVTGHQAFLTREALDNIAEATAANCSALLNGKECPNLVSA</sequence>
<dbReference type="Pfam" id="PF00389">
    <property type="entry name" value="2-Hacid_dh"/>
    <property type="match status" value="1"/>
</dbReference>
<evidence type="ECO:0000259" key="6">
    <source>
        <dbReference type="Pfam" id="PF02826"/>
    </source>
</evidence>
<dbReference type="PANTHER" id="PTHR43026:SF1">
    <property type="entry name" value="2-HYDROXYACID DEHYDROGENASE HOMOLOG 1-RELATED"/>
    <property type="match status" value="1"/>
</dbReference>
<feature type="domain" description="D-isomer specific 2-hydroxyacid dehydrogenase catalytic" evidence="5">
    <location>
        <begin position="39"/>
        <end position="337"/>
    </location>
</feature>
<dbReference type="InterPro" id="IPR006139">
    <property type="entry name" value="D-isomer_2_OHA_DH_cat_dom"/>
</dbReference>
<dbReference type="AlphaFoldDB" id="A0A1E4TA47"/>
<evidence type="ECO:0000313" key="8">
    <source>
        <dbReference type="Proteomes" id="UP000095023"/>
    </source>
</evidence>
<evidence type="ECO:0008006" key="9">
    <source>
        <dbReference type="Google" id="ProtNLM"/>
    </source>
</evidence>
<evidence type="ECO:0000313" key="7">
    <source>
        <dbReference type="EMBL" id="ODV88528.1"/>
    </source>
</evidence>
<dbReference type="PROSITE" id="PS00065">
    <property type="entry name" value="D_2_HYDROXYACID_DH_1"/>
    <property type="match status" value="1"/>
</dbReference>
<dbReference type="CDD" id="cd12183">
    <property type="entry name" value="LDH_like_2"/>
    <property type="match status" value="1"/>
</dbReference>
<feature type="domain" description="D-isomer specific 2-hydroxyacid dehydrogenase NAD-binding" evidence="6">
    <location>
        <begin position="124"/>
        <end position="306"/>
    </location>
</feature>
<accession>A0A1E4TA47</accession>
<protein>
    <recommendedName>
        <fullName evidence="9">D-lactate dehydrogenase</fullName>
    </recommendedName>
</protein>
<keyword evidence="8" id="KW-1185">Reference proteome</keyword>
<dbReference type="InterPro" id="IPR058205">
    <property type="entry name" value="D-LDH-like"/>
</dbReference>
<evidence type="ECO:0000256" key="2">
    <source>
        <dbReference type="ARBA" id="ARBA00023002"/>
    </source>
</evidence>
<dbReference type="InterPro" id="IPR006140">
    <property type="entry name" value="D-isomer_DH_NAD-bd"/>
</dbReference>
<dbReference type="Gene3D" id="3.40.50.720">
    <property type="entry name" value="NAD(P)-binding Rossmann-like Domain"/>
    <property type="match status" value="2"/>
</dbReference>
<dbReference type="PANTHER" id="PTHR43026">
    <property type="entry name" value="2-HYDROXYACID DEHYDROGENASE HOMOLOG 1-RELATED"/>
    <property type="match status" value="1"/>
</dbReference>
<dbReference type="Pfam" id="PF02826">
    <property type="entry name" value="2-Hacid_dh_C"/>
    <property type="match status" value="1"/>
</dbReference>
<evidence type="ECO:0000256" key="4">
    <source>
        <dbReference type="RuleBase" id="RU003719"/>
    </source>
</evidence>
<dbReference type="OrthoDB" id="298012at2759"/>
<dbReference type="GO" id="GO:0008720">
    <property type="term" value="F:D-lactate dehydrogenase (NAD+) activity"/>
    <property type="evidence" value="ECO:0007669"/>
    <property type="project" value="TreeGrafter"/>
</dbReference>
<dbReference type="InterPro" id="IPR029753">
    <property type="entry name" value="D-isomer_DH_CS"/>
</dbReference>
<evidence type="ECO:0000259" key="5">
    <source>
        <dbReference type="Pfam" id="PF00389"/>
    </source>
</evidence>
<dbReference type="Proteomes" id="UP000095023">
    <property type="component" value="Unassembled WGS sequence"/>
</dbReference>
<dbReference type="InterPro" id="IPR029752">
    <property type="entry name" value="D-isomer_DH_CS1"/>
</dbReference>
<comment type="similarity">
    <text evidence="1 4">Belongs to the D-isomer specific 2-hydroxyacid dehydrogenase family.</text>
</comment>